<comment type="similarity">
    <text evidence="2">Belongs to the methyl-accepting chemotaxis (MCP) protein family.</text>
</comment>
<feature type="non-terminal residue" evidence="5">
    <location>
        <position position="496"/>
    </location>
</feature>
<dbReference type="PROSITE" id="PS50885">
    <property type="entry name" value="HAMP"/>
    <property type="match status" value="2"/>
</dbReference>
<gene>
    <name evidence="5" type="ORF">L1I42_16140</name>
</gene>
<dbReference type="Pfam" id="PF00672">
    <property type="entry name" value="HAMP"/>
    <property type="match status" value="1"/>
</dbReference>
<dbReference type="SMART" id="SM00304">
    <property type="entry name" value="HAMP"/>
    <property type="match status" value="2"/>
</dbReference>
<comment type="caution">
    <text evidence="5">The sequence shown here is derived from an EMBL/GenBank/DDBJ whole genome shotgun (WGS) entry which is preliminary data.</text>
</comment>
<evidence type="ECO:0000256" key="1">
    <source>
        <dbReference type="ARBA" id="ARBA00022481"/>
    </source>
</evidence>
<dbReference type="InterPro" id="IPR003660">
    <property type="entry name" value="HAMP_dom"/>
</dbReference>
<sequence length="496" mass="54381">MTFMKTLEKMTIGSRIRLLTITGTLLFALLGAGYFYGYVVTSDVKQDEARFEQINQTVQQIRASVLRVRTIERDFINDPDEQKLLQVAAEKAGIEAEFERLNGLVQAPELAALSDEVKANIDTQFEHFSNIQALVEQIGYSEEEGLRGSLRSAVQSAEEKVNAANLDNLTVKILMMRRHEKDFIIRGGEKYIGRLHDRVTEFNGLLSESGLSAGDQSQISGLIDGYKSRFDAFSESKSALNEQIAVLDADFESLLPKVEELAAQAEQGAAAAVAKLNQVNQLVLIVSFSIIAVATFLILGAGLIIGRSISVPLQRLAENADELGEGKLDIEIQPDQSKSEIGVLTRALEVFHQNAMRVAKLGEEEAIRQQEVLKRSKMMEDLQSSFRSVVGAASAGDFSQRVDVDIPDPELAKLGDNVNALVDTVDRGLKETGEVMAALANTNLTVRMEGDYQGAFLQLKNDTNRVGDRLTEVVKQLRTTSRALKTATSEILSGAN</sequence>
<keyword evidence="3" id="KW-0472">Membrane</keyword>
<evidence type="ECO:0000313" key="6">
    <source>
        <dbReference type="Proteomes" id="UP001201217"/>
    </source>
</evidence>
<dbReference type="RefSeq" id="WP_236115780.1">
    <property type="nucleotide sequence ID" value="NZ_JAKGTI010000006.1"/>
</dbReference>
<proteinExistence type="inferred from homology"/>
<reference evidence="5 6" key="1">
    <citation type="submission" date="2022-01" db="EMBL/GenBank/DDBJ databases">
        <title>Maritalea mediterranea sp. nov., isolated from marine plastic residues from the Malva-rosa beach (Valencia, Spain).</title>
        <authorList>
            <person name="Vidal-Verdu A."/>
            <person name="Molina-Menor E."/>
            <person name="Pascual J."/>
            <person name="Pereto J."/>
            <person name="Porcar M."/>
        </authorList>
    </citation>
    <scope>NUCLEOTIDE SEQUENCE [LARGE SCALE GENOMIC DNA]</scope>
    <source>
        <strain evidence="5 6">P4.10X</strain>
    </source>
</reference>
<organism evidence="5 6">
    <name type="scientific">Maritalea mediterranea</name>
    <dbReference type="NCBI Taxonomy" id="2909667"/>
    <lineage>
        <taxon>Bacteria</taxon>
        <taxon>Pseudomonadati</taxon>
        <taxon>Pseudomonadota</taxon>
        <taxon>Alphaproteobacteria</taxon>
        <taxon>Hyphomicrobiales</taxon>
        <taxon>Devosiaceae</taxon>
        <taxon>Maritalea</taxon>
    </lineage>
</organism>
<name>A0ABS9EAY6_9HYPH</name>
<dbReference type="PANTHER" id="PTHR43531">
    <property type="entry name" value="PROTEIN ICFG"/>
    <property type="match status" value="1"/>
</dbReference>
<evidence type="ECO:0000256" key="2">
    <source>
        <dbReference type="ARBA" id="ARBA00029447"/>
    </source>
</evidence>
<evidence type="ECO:0000256" key="3">
    <source>
        <dbReference type="SAM" id="Phobius"/>
    </source>
</evidence>
<dbReference type="Gene3D" id="1.20.120.1530">
    <property type="match status" value="1"/>
</dbReference>
<keyword evidence="3" id="KW-1133">Transmembrane helix</keyword>
<dbReference type="EMBL" id="JAKGTI010000006">
    <property type="protein sequence ID" value="MCF4100028.1"/>
    <property type="molecule type" value="Genomic_DNA"/>
</dbReference>
<feature type="domain" description="HAMP" evidence="4">
    <location>
        <begin position="307"/>
        <end position="360"/>
    </location>
</feature>
<dbReference type="Proteomes" id="UP001201217">
    <property type="component" value="Unassembled WGS sequence"/>
</dbReference>
<evidence type="ECO:0000259" key="4">
    <source>
        <dbReference type="PROSITE" id="PS50885"/>
    </source>
</evidence>
<evidence type="ECO:0000313" key="5">
    <source>
        <dbReference type="EMBL" id="MCF4100028.1"/>
    </source>
</evidence>
<dbReference type="SUPFAM" id="SSF158472">
    <property type="entry name" value="HAMP domain-like"/>
    <property type="match status" value="1"/>
</dbReference>
<keyword evidence="1" id="KW-0488">Methylation</keyword>
<dbReference type="SMART" id="SM01358">
    <property type="entry name" value="HBM"/>
    <property type="match status" value="1"/>
</dbReference>
<feature type="transmembrane region" description="Helical" evidence="3">
    <location>
        <begin position="282"/>
        <end position="305"/>
    </location>
</feature>
<keyword evidence="3" id="KW-0812">Transmembrane</keyword>
<keyword evidence="6" id="KW-1185">Reference proteome</keyword>
<dbReference type="InterPro" id="IPR032255">
    <property type="entry name" value="HBM"/>
</dbReference>
<dbReference type="Pfam" id="PF18947">
    <property type="entry name" value="HAMP_2"/>
    <property type="match status" value="1"/>
</dbReference>
<feature type="domain" description="HAMP" evidence="4">
    <location>
        <begin position="387"/>
        <end position="430"/>
    </location>
</feature>
<dbReference type="PANTHER" id="PTHR43531:SF14">
    <property type="entry name" value="METHYL-ACCEPTING CHEMOTAXIS PROTEIN I-RELATED"/>
    <property type="match status" value="1"/>
</dbReference>
<accession>A0ABS9EAY6</accession>
<protein>
    <submittedName>
        <fullName evidence="5">HAMP domain-containing protein</fullName>
    </submittedName>
</protein>
<dbReference type="InterPro" id="IPR051310">
    <property type="entry name" value="MCP_chemotaxis"/>
</dbReference>